<keyword evidence="5" id="KW-1133">Transmembrane helix</keyword>
<organism evidence="7 8">
    <name type="scientific">Plebeiibacterium marinum</name>
    <dbReference type="NCBI Taxonomy" id="2992111"/>
    <lineage>
        <taxon>Bacteria</taxon>
        <taxon>Pseudomonadati</taxon>
        <taxon>Bacteroidota</taxon>
        <taxon>Bacteroidia</taxon>
        <taxon>Marinilabiliales</taxon>
        <taxon>Marinilabiliaceae</taxon>
        <taxon>Plebeiibacterium</taxon>
    </lineage>
</organism>
<dbReference type="SMART" id="SM00028">
    <property type="entry name" value="TPR"/>
    <property type="match status" value="4"/>
</dbReference>
<evidence type="ECO:0000259" key="6">
    <source>
        <dbReference type="Pfam" id="PF13435"/>
    </source>
</evidence>
<keyword evidence="1" id="KW-0732">Signal</keyword>
<feature type="repeat" description="TPR" evidence="4">
    <location>
        <begin position="584"/>
        <end position="617"/>
    </location>
</feature>
<dbReference type="Proteomes" id="UP001207408">
    <property type="component" value="Unassembled WGS sequence"/>
</dbReference>
<evidence type="ECO:0000256" key="3">
    <source>
        <dbReference type="ARBA" id="ARBA00022803"/>
    </source>
</evidence>
<evidence type="ECO:0000313" key="8">
    <source>
        <dbReference type="Proteomes" id="UP001207408"/>
    </source>
</evidence>
<feature type="transmembrane region" description="Helical" evidence="5">
    <location>
        <begin position="12"/>
        <end position="32"/>
    </location>
</feature>
<evidence type="ECO:0000256" key="4">
    <source>
        <dbReference type="PROSITE-ProRule" id="PRU00339"/>
    </source>
</evidence>
<evidence type="ECO:0000256" key="2">
    <source>
        <dbReference type="ARBA" id="ARBA00022737"/>
    </source>
</evidence>
<dbReference type="Pfam" id="PF13435">
    <property type="entry name" value="Cytochrome_C554"/>
    <property type="match status" value="1"/>
</dbReference>
<dbReference type="InterPro" id="IPR011990">
    <property type="entry name" value="TPR-like_helical_dom_sf"/>
</dbReference>
<proteinExistence type="predicted"/>
<dbReference type="AlphaFoldDB" id="A0AAE3SJA3"/>
<dbReference type="PANTHER" id="PTHR35038:SF8">
    <property type="entry name" value="C-TYPE POLYHEME CYTOCHROME OMCC"/>
    <property type="match status" value="1"/>
</dbReference>
<feature type="domain" description="Cytochrome c-552/4" evidence="6">
    <location>
        <begin position="178"/>
        <end position="221"/>
    </location>
</feature>
<keyword evidence="2" id="KW-0677">Repeat</keyword>
<dbReference type="RefSeq" id="WP_301198921.1">
    <property type="nucleotide sequence ID" value="NZ_JAPDPI010000013.1"/>
</dbReference>
<dbReference type="PANTHER" id="PTHR35038">
    <property type="entry name" value="DISSIMILATORY SULFITE REDUCTASE SIRA"/>
    <property type="match status" value="1"/>
</dbReference>
<dbReference type="InterPro" id="IPR023155">
    <property type="entry name" value="Cyt_c-552/4"/>
</dbReference>
<dbReference type="Pfam" id="PF13181">
    <property type="entry name" value="TPR_8"/>
    <property type="match status" value="2"/>
</dbReference>
<protein>
    <submittedName>
        <fullName evidence="7">Tetratricopeptide repeat protein</fullName>
    </submittedName>
</protein>
<name>A0AAE3SJA3_9BACT</name>
<evidence type="ECO:0000256" key="5">
    <source>
        <dbReference type="SAM" id="Phobius"/>
    </source>
</evidence>
<keyword evidence="8" id="KW-1185">Reference proteome</keyword>
<keyword evidence="3 4" id="KW-0802">TPR repeat</keyword>
<dbReference type="EMBL" id="JAPDPI010000013">
    <property type="protein sequence ID" value="MCW3805550.1"/>
    <property type="molecule type" value="Genomic_DNA"/>
</dbReference>
<reference evidence="7" key="1">
    <citation type="submission" date="2022-10" db="EMBL/GenBank/DDBJ databases">
        <authorList>
            <person name="Yu W.X."/>
        </authorList>
    </citation>
    <scope>NUCLEOTIDE SEQUENCE</scope>
    <source>
        <strain evidence="7">D04</strain>
    </source>
</reference>
<accession>A0AAE3SJA3</accession>
<dbReference type="SUPFAM" id="SSF48695">
    <property type="entry name" value="Multiheme cytochromes"/>
    <property type="match status" value="1"/>
</dbReference>
<dbReference type="SUPFAM" id="SSF48452">
    <property type="entry name" value="TPR-like"/>
    <property type="match status" value="1"/>
</dbReference>
<dbReference type="InterPro" id="IPR051829">
    <property type="entry name" value="Multiheme_Cytochr_ET"/>
</dbReference>
<dbReference type="InterPro" id="IPR013105">
    <property type="entry name" value="TPR_2"/>
</dbReference>
<dbReference type="InterPro" id="IPR036280">
    <property type="entry name" value="Multihaem_cyt_sf"/>
</dbReference>
<feature type="repeat" description="TPR" evidence="4">
    <location>
        <begin position="652"/>
        <end position="685"/>
    </location>
</feature>
<sequence length="766" mass="88952">MENRKKIERISFTAMAVTILTVPLYLLIHTYGQSSDTTLDSAQYVGRQACIECHLNEYTQWTGSDHDLAMQPANDSTVLGNFNNQTIEYNGMTHKLFRKDDKFFVYTDGENGEMEEFEVKYTFGYYPLQQYLVEFDKGRLQTLPLTWNSKDNAWYHMANEIYKDEIIEHNNWLHWTNQAQNWNSMCADCHSTNLVKGYDVDHDSYNTTWNEIDVSCEACHGPASKHLEWAAKAEYARNEHNNYGLVVQTSNIDNKQYTDLCVRCHTRRGTVSDFKHSADIYNHTIPNLPTGENYHIDGQILDEDYVYGSFTQSKMFMQNVQCNDCHDVHSTRRHFEDNRLCTQCHRADDYDTYNHHFHKKFGEQGNAVIADDGVKFAVGEGTRCINCHMPAQFYMGVDYRNDHSIRIPRPDLTKELGTPNACNQCHADKSTQWAIDYVNKWHGVGRPYQYGLAFKEAQTGSPKGFDDLVNIYKDEVYPEIVRAIAVHYLGVYYQSQSKDILYTAINNFNGHIRYNALQSLVVNDQKSLNKVLEMLSDNTKAIRIECATKLNTLQPDQIPVKYKKAYAKAQNEYLETLRYSADFPTGKFNLANYYYNTNQIDKAEEFFKRALKQDDQLHTIKINLALLYNSKGEHKKTDLLFKDYLKHMPEDGNTMFSYSLFLSEQKRYDESMEYLLKAHKLSPKNSRIAYNIAMMYDFENNKTEAIKFLKTAIDNSPNDPGFYVALLQLHVKYQQTAKSKTVARTILEKFPDISDKEQIEAIANRK</sequence>
<keyword evidence="5" id="KW-0472">Membrane</keyword>
<dbReference type="PROSITE" id="PS50005">
    <property type="entry name" value="TPR"/>
    <property type="match status" value="3"/>
</dbReference>
<evidence type="ECO:0000256" key="1">
    <source>
        <dbReference type="ARBA" id="ARBA00022729"/>
    </source>
</evidence>
<dbReference type="Gene3D" id="1.10.1130.10">
    <property type="entry name" value="Flavocytochrome C3, Chain A"/>
    <property type="match status" value="3"/>
</dbReference>
<evidence type="ECO:0000313" key="7">
    <source>
        <dbReference type="EMBL" id="MCW3805550.1"/>
    </source>
</evidence>
<gene>
    <name evidence="7" type="ORF">OM074_07910</name>
</gene>
<comment type="caution">
    <text evidence="7">The sequence shown here is derived from an EMBL/GenBank/DDBJ whole genome shotgun (WGS) entry which is preliminary data.</text>
</comment>
<dbReference type="InterPro" id="IPR019734">
    <property type="entry name" value="TPR_rpt"/>
</dbReference>
<feature type="repeat" description="TPR" evidence="4">
    <location>
        <begin position="686"/>
        <end position="719"/>
    </location>
</feature>
<dbReference type="Gene3D" id="1.25.40.10">
    <property type="entry name" value="Tetratricopeptide repeat domain"/>
    <property type="match status" value="1"/>
</dbReference>
<dbReference type="Pfam" id="PF07719">
    <property type="entry name" value="TPR_2"/>
    <property type="match status" value="1"/>
</dbReference>
<keyword evidence="5" id="KW-0812">Transmembrane</keyword>